<protein>
    <recommendedName>
        <fullName evidence="12">Ionotropic receptor</fullName>
    </recommendedName>
</protein>
<dbReference type="EMBL" id="OU963871">
    <property type="protein sequence ID" value="CAH0383107.1"/>
    <property type="molecule type" value="Genomic_DNA"/>
</dbReference>
<keyword evidence="4 9" id="KW-1133">Transmembrane helix</keyword>
<evidence type="ECO:0000256" key="6">
    <source>
        <dbReference type="ARBA" id="ARBA00023170"/>
    </source>
</evidence>
<evidence type="ECO:0000256" key="7">
    <source>
        <dbReference type="ARBA" id="ARBA00023180"/>
    </source>
</evidence>
<comment type="subcellular location">
    <subcellularLocation>
        <location evidence="1">Cell membrane</location>
        <topology evidence="1">Multi-pass membrane protein</topology>
    </subcellularLocation>
</comment>
<accession>A0A9N9ZZP1</accession>
<feature type="region of interest" description="Disordered" evidence="8">
    <location>
        <begin position="1"/>
        <end position="23"/>
    </location>
</feature>
<evidence type="ECO:0000256" key="2">
    <source>
        <dbReference type="ARBA" id="ARBA00022475"/>
    </source>
</evidence>
<proteinExistence type="predicted"/>
<evidence type="ECO:0000313" key="11">
    <source>
        <dbReference type="Proteomes" id="UP001152759"/>
    </source>
</evidence>
<evidence type="ECO:0000256" key="5">
    <source>
        <dbReference type="ARBA" id="ARBA00023136"/>
    </source>
</evidence>
<evidence type="ECO:0000256" key="9">
    <source>
        <dbReference type="SAM" id="Phobius"/>
    </source>
</evidence>
<feature type="transmembrane region" description="Helical" evidence="9">
    <location>
        <begin position="213"/>
        <end position="236"/>
    </location>
</feature>
<keyword evidence="6" id="KW-0675">Receptor</keyword>
<organism evidence="10 11">
    <name type="scientific">Bemisia tabaci</name>
    <name type="common">Sweetpotato whitefly</name>
    <name type="synonym">Aleurodes tabaci</name>
    <dbReference type="NCBI Taxonomy" id="7038"/>
    <lineage>
        <taxon>Eukaryota</taxon>
        <taxon>Metazoa</taxon>
        <taxon>Ecdysozoa</taxon>
        <taxon>Arthropoda</taxon>
        <taxon>Hexapoda</taxon>
        <taxon>Insecta</taxon>
        <taxon>Pterygota</taxon>
        <taxon>Neoptera</taxon>
        <taxon>Paraneoptera</taxon>
        <taxon>Hemiptera</taxon>
        <taxon>Sternorrhyncha</taxon>
        <taxon>Aleyrodoidea</taxon>
        <taxon>Aleyrodidae</taxon>
        <taxon>Aleyrodinae</taxon>
        <taxon>Bemisia</taxon>
    </lineage>
</organism>
<evidence type="ECO:0000313" key="10">
    <source>
        <dbReference type="EMBL" id="CAH0383107.1"/>
    </source>
</evidence>
<evidence type="ECO:0000256" key="8">
    <source>
        <dbReference type="SAM" id="MobiDB-lite"/>
    </source>
</evidence>
<gene>
    <name evidence="10" type="ORF">BEMITA_LOCUS2583</name>
</gene>
<dbReference type="Gene3D" id="1.10.287.70">
    <property type="match status" value="1"/>
</dbReference>
<evidence type="ECO:0000256" key="3">
    <source>
        <dbReference type="ARBA" id="ARBA00022692"/>
    </source>
</evidence>
<sequence>MLKKFDCDADNSTTNGNQPESHHVIDTEDKIPTAHMANDYDTLIFCFKFIWRFFRGLKTIICTENGCSRYDPFTENVIWYNGQDDEGYFDFSVTNLHKKHVNLILNDIEGFRMSGEHLYRAMQDVQLAIFYDLERSLNCTFRYFLHPIGDNGQIDHDIGQKLNLDLHRVAIGDSLDDKVYSGFDLSVGVETEAVCILTPHSKLMPPCLVGYKIFTLGVWIFLLLTVAIFIVTQYFFLNVHCRSLRGLYSERDVSMFAGTSSLYTIYHYFICGTPPRLLLGKLLTGKILFFIFSFSALIISSIFLGGMTTLLTNTLQYPEIDSLKELEDSDLFIQTLQVESAEKSFARLGLSEEMRAKLVNSLEYYTSSDTEKND</sequence>
<keyword evidence="7" id="KW-0325">Glycoprotein</keyword>
<evidence type="ECO:0008006" key="12">
    <source>
        <dbReference type="Google" id="ProtNLM"/>
    </source>
</evidence>
<keyword evidence="5 9" id="KW-0472">Membrane</keyword>
<name>A0A9N9ZZP1_BEMTA</name>
<reference evidence="10" key="1">
    <citation type="submission" date="2021-12" db="EMBL/GenBank/DDBJ databases">
        <authorList>
            <person name="King R."/>
        </authorList>
    </citation>
    <scope>NUCLEOTIDE SEQUENCE</scope>
</reference>
<keyword evidence="11" id="KW-1185">Reference proteome</keyword>
<keyword evidence="3 9" id="KW-0812">Transmembrane</keyword>
<evidence type="ECO:0000256" key="1">
    <source>
        <dbReference type="ARBA" id="ARBA00004651"/>
    </source>
</evidence>
<evidence type="ECO:0000256" key="4">
    <source>
        <dbReference type="ARBA" id="ARBA00022989"/>
    </source>
</evidence>
<feature type="transmembrane region" description="Helical" evidence="9">
    <location>
        <begin position="287"/>
        <end position="311"/>
    </location>
</feature>
<feature type="compositionally biased region" description="Polar residues" evidence="8">
    <location>
        <begin position="10"/>
        <end position="19"/>
    </location>
</feature>
<dbReference type="GO" id="GO:0005886">
    <property type="term" value="C:plasma membrane"/>
    <property type="evidence" value="ECO:0007669"/>
    <property type="project" value="UniProtKB-SubCell"/>
</dbReference>
<dbReference type="PANTHER" id="PTHR42643">
    <property type="entry name" value="IONOTROPIC RECEPTOR 20A-RELATED"/>
    <property type="match status" value="1"/>
</dbReference>
<dbReference type="Proteomes" id="UP001152759">
    <property type="component" value="Chromosome 10"/>
</dbReference>
<dbReference type="AlphaFoldDB" id="A0A9N9ZZP1"/>
<dbReference type="PANTHER" id="PTHR42643:SF38">
    <property type="entry name" value="IONOTROPIC RECEPTOR 100A"/>
    <property type="match status" value="1"/>
</dbReference>
<keyword evidence="2" id="KW-1003">Cell membrane</keyword>
<dbReference type="InterPro" id="IPR052192">
    <property type="entry name" value="Insect_Ionotropic_Sensory_Rcpt"/>
</dbReference>
<feature type="transmembrane region" description="Helical" evidence="9">
    <location>
        <begin position="256"/>
        <end position="275"/>
    </location>
</feature>